<dbReference type="Pfam" id="PF20150">
    <property type="entry name" value="2EXR"/>
    <property type="match status" value="1"/>
</dbReference>
<comment type="caution">
    <text evidence="2">The sequence shown here is derived from an EMBL/GenBank/DDBJ whole genome shotgun (WGS) entry which is preliminary data.</text>
</comment>
<dbReference type="InterPro" id="IPR045518">
    <property type="entry name" value="2EXR"/>
</dbReference>
<dbReference type="EMBL" id="JARVKF010000016">
    <property type="protein sequence ID" value="KAK9425466.1"/>
    <property type="molecule type" value="Genomic_DNA"/>
</dbReference>
<evidence type="ECO:0000259" key="1">
    <source>
        <dbReference type="Pfam" id="PF20150"/>
    </source>
</evidence>
<reference evidence="2 3" key="1">
    <citation type="journal article" date="2024" name="J. Plant Pathol.">
        <title>Sequence and assembly of the genome of Seiridium unicorne, isolate CBS 538.82, causal agent of cypress canker disease.</title>
        <authorList>
            <person name="Scali E."/>
            <person name="Rocca G.D."/>
            <person name="Danti R."/>
            <person name="Garbelotto M."/>
            <person name="Barberini S."/>
            <person name="Baroncelli R."/>
            <person name="Emiliani G."/>
        </authorList>
    </citation>
    <scope>NUCLEOTIDE SEQUENCE [LARGE SCALE GENOMIC DNA]</scope>
    <source>
        <strain evidence="2 3">BM-138-508</strain>
    </source>
</reference>
<gene>
    <name evidence="2" type="ORF">SUNI508_13000</name>
</gene>
<evidence type="ECO:0000313" key="2">
    <source>
        <dbReference type="EMBL" id="KAK9425466.1"/>
    </source>
</evidence>
<protein>
    <submittedName>
        <fullName evidence="2">2EXR domain-containing protein</fullName>
    </submittedName>
</protein>
<keyword evidence="3" id="KW-1185">Reference proteome</keyword>
<proteinExistence type="predicted"/>
<dbReference type="Proteomes" id="UP001408356">
    <property type="component" value="Unassembled WGS sequence"/>
</dbReference>
<name>A0ABR2VFB4_9PEZI</name>
<evidence type="ECO:0000313" key="3">
    <source>
        <dbReference type="Proteomes" id="UP001408356"/>
    </source>
</evidence>
<sequence length="205" mass="23245">MSPSPASTLCQYNQTSNSMTTTHPDEHTPLRHFHAFGKLPPELRDAIWDWALATDLCCRHVSQRGFSLNFTRSPLLIVNYECRARAQAVYNIFITVHESVPPEESQQAHADNTEYPEKRYLGIMYLSLDWHLDLSSGFSDCPKTLVAFKLAAVRESLLNNALNTTGRPRNFVYTLRHPVAGGPSYMGFKAFVIHDCGITFRWSPL</sequence>
<organism evidence="2 3">
    <name type="scientific">Seiridium unicorne</name>
    <dbReference type="NCBI Taxonomy" id="138068"/>
    <lineage>
        <taxon>Eukaryota</taxon>
        <taxon>Fungi</taxon>
        <taxon>Dikarya</taxon>
        <taxon>Ascomycota</taxon>
        <taxon>Pezizomycotina</taxon>
        <taxon>Sordariomycetes</taxon>
        <taxon>Xylariomycetidae</taxon>
        <taxon>Amphisphaeriales</taxon>
        <taxon>Sporocadaceae</taxon>
        <taxon>Seiridium</taxon>
    </lineage>
</organism>
<accession>A0ABR2VFB4</accession>
<feature type="domain" description="2EXR" evidence="1">
    <location>
        <begin position="33"/>
        <end position="97"/>
    </location>
</feature>